<evidence type="ECO:0000313" key="2">
    <source>
        <dbReference type="Proteomes" id="UP001194696"/>
    </source>
</evidence>
<reference evidence="1 2" key="1">
    <citation type="journal article" date="2020" name="Fungal Divers.">
        <title>Resolving the Mortierellaceae phylogeny through synthesis of multi-gene phylogenetics and phylogenomics.</title>
        <authorList>
            <person name="Vandepol N."/>
            <person name="Liber J."/>
            <person name="Desiro A."/>
            <person name="Na H."/>
            <person name="Kennedy M."/>
            <person name="Barry K."/>
            <person name="Grigoriev I.V."/>
            <person name="Miller A.N."/>
            <person name="O'Donnell K."/>
            <person name="Stajich J.E."/>
            <person name="Bonito G."/>
        </authorList>
    </citation>
    <scope>NUCLEOTIDE SEQUENCE [LARGE SCALE GENOMIC DNA]</scope>
    <source>
        <strain evidence="1 2">AD045</strain>
    </source>
</reference>
<sequence>MQNIQPGPAMELTQSFRLNGNNDIAEISCVQVDGQSVVIWEDIERGFPGVQLVKNGNLIVSLMKYPNQECIWPHRIKHHPDVVLNVILASVVNHVHGNASMATSRQTPTDGRAQTPTHALIDHYRPGAIMNELNVNPRASSAATLAESVSGLAIASEPFTGLSSAEPLQATVTRASTAQIESQFNSVAAVIEQARRSARPLTAEELTLLIASKLTPVSLVKSGFERTVMHKLDGLHDQGAMTQQIALK</sequence>
<dbReference type="Proteomes" id="UP001194696">
    <property type="component" value="Unassembled WGS sequence"/>
</dbReference>
<evidence type="ECO:0000313" key="1">
    <source>
        <dbReference type="EMBL" id="KAG0289346.1"/>
    </source>
</evidence>
<gene>
    <name evidence="1" type="ORF">BGZ96_007097</name>
</gene>
<keyword evidence="2" id="KW-1185">Reference proteome</keyword>
<comment type="caution">
    <text evidence="1">The sequence shown here is derived from an EMBL/GenBank/DDBJ whole genome shotgun (WGS) entry which is preliminary data.</text>
</comment>
<protein>
    <submittedName>
        <fullName evidence="1">Uncharacterized protein</fullName>
    </submittedName>
</protein>
<feature type="non-terminal residue" evidence="1">
    <location>
        <position position="248"/>
    </location>
</feature>
<accession>A0ABQ7K1W8</accession>
<proteinExistence type="predicted"/>
<name>A0ABQ7K1W8_9FUNG</name>
<dbReference type="EMBL" id="JAAAIM010000354">
    <property type="protein sequence ID" value="KAG0289346.1"/>
    <property type="molecule type" value="Genomic_DNA"/>
</dbReference>
<organism evidence="1 2">
    <name type="scientific">Linnemannia gamsii</name>
    <dbReference type="NCBI Taxonomy" id="64522"/>
    <lineage>
        <taxon>Eukaryota</taxon>
        <taxon>Fungi</taxon>
        <taxon>Fungi incertae sedis</taxon>
        <taxon>Mucoromycota</taxon>
        <taxon>Mortierellomycotina</taxon>
        <taxon>Mortierellomycetes</taxon>
        <taxon>Mortierellales</taxon>
        <taxon>Mortierellaceae</taxon>
        <taxon>Linnemannia</taxon>
    </lineage>
</organism>